<protein>
    <submittedName>
        <fullName evidence="1">Uncharacterized protein</fullName>
    </submittedName>
</protein>
<reference evidence="1" key="1">
    <citation type="submission" date="2018-10" db="EMBL/GenBank/DDBJ databases">
        <title>Hidden diversity of soil giant viruses.</title>
        <authorList>
            <person name="Schulz F."/>
            <person name="Alteio L."/>
            <person name="Goudeau D."/>
            <person name="Ryan E.M."/>
            <person name="Malmstrom R.R."/>
            <person name="Blanchard J."/>
            <person name="Woyke T."/>
        </authorList>
    </citation>
    <scope>NUCLEOTIDE SEQUENCE</scope>
    <source>
        <strain evidence="1">HYV1</strain>
    </source>
</reference>
<gene>
    <name evidence="1" type="ORF">Hyperionvirus13_53</name>
</gene>
<evidence type="ECO:0000313" key="1">
    <source>
        <dbReference type="EMBL" id="AYV83910.1"/>
    </source>
</evidence>
<proteinExistence type="predicted"/>
<name>A0A3G5A9H5_9VIRU</name>
<accession>A0A3G5A9H5</accession>
<dbReference type="EMBL" id="MK072395">
    <property type="protein sequence ID" value="AYV83910.1"/>
    <property type="molecule type" value="Genomic_DNA"/>
</dbReference>
<organism evidence="1">
    <name type="scientific">Hyperionvirus sp</name>
    <dbReference type="NCBI Taxonomy" id="2487770"/>
    <lineage>
        <taxon>Viruses</taxon>
        <taxon>Varidnaviria</taxon>
        <taxon>Bamfordvirae</taxon>
        <taxon>Nucleocytoviricota</taxon>
        <taxon>Megaviricetes</taxon>
        <taxon>Imitervirales</taxon>
        <taxon>Mimiviridae</taxon>
        <taxon>Klosneuvirinae</taxon>
    </lineage>
</organism>
<sequence>MNKQEGTITDYATDNANFDWEFYLSYYNDLLMTGQEQAYNHWISNGKNEGRYPNYDLYIANKTTTKNIIPRNQKILLMCRHGTVVRFFSQMFKTFENIEFYFPLIFTIDDAGASNQNETINPLRTSHDEFLDRFDLHKDLEINHKLSTIIKHINKNYDIVIIPPFFSVNTMVRLLNEIHGRFFYYYWGNLGNIPLSQYYPYILNFNQSNLSIVFPVKQMLSYENIPKSYVAGLSFDPDILAFENTAKMSTDNHKKGMIVLSRLHRVYLPYETLIKSYDADLHCYGYNISAVVDSFKYKHEFNISHDKYYEKFARHDYFVYLWRELDMVQYSPLEAIFIGIPVFYFSNTLLAKLIDRQNWFECDTIDEMGHKINNLSNLPYDVLQASISIQKRALIYYSDSEVSKQWKKLLQL</sequence>